<dbReference type="AlphaFoldDB" id="A0A382QZJ0"/>
<evidence type="ECO:0000313" key="2">
    <source>
        <dbReference type="EMBL" id="SVC90275.1"/>
    </source>
</evidence>
<organism evidence="2">
    <name type="scientific">marine metagenome</name>
    <dbReference type="NCBI Taxonomy" id="408172"/>
    <lineage>
        <taxon>unclassified sequences</taxon>
        <taxon>metagenomes</taxon>
        <taxon>ecological metagenomes</taxon>
    </lineage>
</organism>
<evidence type="ECO:0000256" key="1">
    <source>
        <dbReference type="SAM" id="MobiDB-lite"/>
    </source>
</evidence>
<name>A0A382QZJ0_9ZZZZ</name>
<reference evidence="2" key="1">
    <citation type="submission" date="2018-05" db="EMBL/GenBank/DDBJ databases">
        <authorList>
            <person name="Lanie J.A."/>
            <person name="Ng W.-L."/>
            <person name="Kazmierczak K.M."/>
            <person name="Andrzejewski T.M."/>
            <person name="Davidsen T.M."/>
            <person name="Wayne K.J."/>
            <person name="Tettelin H."/>
            <person name="Glass J.I."/>
            <person name="Rusch D."/>
            <person name="Podicherti R."/>
            <person name="Tsui H.-C.T."/>
            <person name="Winkler M.E."/>
        </authorList>
    </citation>
    <scope>NUCLEOTIDE SEQUENCE</scope>
</reference>
<feature type="region of interest" description="Disordered" evidence="1">
    <location>
        <begin position="1"/>
        <end position="34"/>
    </location>
</feature>
<protein>
    <submittedName>
        <fullName evidence="2">Uncharacterized protein</fullName>
    </submittedName>
</protein>
<feature type="compositionally biased region" description="Polar residues" evidence="1">
    <location>
        <begin position="1"/>
        <end position="10"/>
    </location>
</feature>
<accession>A0A382QZJ0</accession>
<dbReference type="EMBL" id="UINC01117678">
    <property type="protein sequence ID" value="SVC90275.1"/>
    <property type="molecule type" value="Genomic_DNA"/>
</dbReference>
<proteinExistence type="predicted"/>
<feature type="non-terminal residue" evidence="2">
    <location>
        <position position="1"/>
    </location>
</feature>
<sequence>ISNSCVSSADSKIPKRKQGTKMPLWPGDTTYDRI</sequence>
<gene>
    <name evidence="2" type="ORF">METZ01_LOCUS343129</name>
</gene>